<name>A0A0D0PVQ1_KITGR</name>
<gene>
    <name evidence="1" type="ORF">TR51_03090</name>
</gene>
<organism evidence="1 2">
    <name type="scientific">Kitasatospora griseola</name>
    <name type="common">Streptomyces griseolosporeus</name>
    <dbReference type="NCBI Taxonomy" id="2064"/>
    <lineage>
        <taxon>Bacteria</taxon>
        <taxon>Bacillati</taxon>
        <taxon>Actinomycetota</taxon>
        <taxon>Actinomycetes</taxon>
        <taxon>Kitasatosporales</taxon>
        <taxon>Streptomycetaceae</taxon>
        <taxon>Kitasatospora</taxon>
    </lineage>
</organism>
<dbReference type="AlphaFoldDB" id="A0A0D0PVQ1"/>
<dbReference type="Gene3D" id="3.40.630.10">
    <property type="entry name" value="Zn peptidases"/>
    <property type="match status" value="1"/>
</dbReference>
<accession>A0A0D0PVQ1</accession>
<dbReference type="Pfam" id="PF01546">
    <property type="entry name" value="Peptidase_M20"/>
    <property type="match status" value="1"/>
</dbReference>
<dbReference type="PANTHER" id="PTHR11014:SF63">
    <property type="entry name" value="METALLOPEPTIDASE, PUTATIVE (AFU_ORTHOLOGUE AFUA_6G09600)-RELATED"/>
    <property type="match status" value="1"/>
</dbReference>
<dbReference type="PANTHER" id="PTHR11014">
    <property type="entry name" value="PEPTIDASE M20 FAMILY MEMBER"/>
    <property type="match status" value="1"/>
</dbReference>
<evidence type="ECO:0008006" key="3">
    <source>
        <dbReference type="Google" id="ProtNLM"/>
    </source>
</evidence>
<dbReference type="InterPro" id="IPR002933">
    <property type="entry name" value="Peptidase_M20"/>
</dbReference>
<dbReference type="SUPFAM" id="SSF53187">
    <property type="entry name" value="Zn-dependent exopeptidases"/>
    <property type="match status" value="1"/>
</dbReference>
<dbReference type="EMBL" id="JXZB01000001">
    <property type="protein sequence ID" value="KIQ66559.1"/>
    <property type="molecule type" value="Genomic_DNA"/>
</dbReference>
<keyword evidence="2" id="KW-1185">Reference proteome</keyword>
<comment type="caution">
    <text evidence="1">The sequence shown here is derived from an EMBL/GenBank/DDBJ whole genome shotgun (WGS) entry which is preliminary data.</text>
</comment>
<dbReference type="InterPro" id="IPR017439">
    <property type="entry name" value="Amidohydrolase"/>
</dbReference>
<dbReference type="Proteomes" id="UP000032066">
    <property type="component" value="Unassembled WGS sequence"/>
</dbReference>
<dbReference type="STRING" id="2064.TR51_03090"/>
<reference evidence="1 2" key="1">
    <citation type="submission" date="2015-02" db="EMBL/GenBank/DDBJ databases">
        <title>Draft genome sequence of Kitasatospora griseola MF730-N6, a bafilomycin, terpentecin and satosporin producer.</title>
        <authorList>
            <person name="Arens J.C."/>
            <person name="Haltli B."/>
            <person name="Kerr R.G."/>
        </authorList>
    </citation>
    <scope>NUCLEOTIDE SEQUENCE [LARGE SCALE GENOMIC DNA]</scope>
    <source>
        <strain evidence="1 2">MF730-N6</strain>
    </source>
</reference>
<protein>
    <recommendedName>
        <fullName evidence="3">Amidohydrolase</fullName>
    </recommendedName>
</protein>
<evidence type="ECO:0000313" key="2">
    <source>
        <dbReference type="Proteomes" id="UP000032066"/>
    </source>
</evidence>
<sequence length="130" mass="13129">MTRGIGGHGVAGVLRNGPGPAVMLRAELDALPVAEHTGLPYASTATGRTSDGREVPVMHACGHDVHLACAAGAASALADDRDAWRGTVLVVGQAAEETLHSPEFRPQVGATLRTGIAALHAAALASLGRP</sequence>
<dbReference type="GO" id="GO:0016787">
    <property type="term" value="F:hydrolase activity"/>
    <property type="evidence" value="ECO:0007669"/>
    <property type="project" value="InterPro"/>
</dbReference>
<evidence type="ECO:0000313" key="1">
    <source>
        <dbReference type="EMBL" id="KIQ66559.1"/>
    </source>
</evidence>
<proteinExistence type="predicted"/>
<dbReference type="PATRIC" id="fig|2064.6.peg.696"/>